<dbReference type="InterPro" id="IPR000292">
    <property type="entry name" value="For/NO2_transpt"/>
</dbReference>
<dbReference type="Gene3D" id="1.20.1080.10">
    <property type="entry name" value="Glycerol uptake facilitator protein"/>
    <property type="match status" value="1"/>
</dbReference>
<dbReference type="PANTHER" id="PTHR30520">
    <property type="entry name" value="FORMATE TRANSPORTER-RELATED"/>
    <property type="match status" value="1"/>
</dbReference>
<comment type="caution">
    <text evidence="8">The sequence shown here is derived from an EMBL/GenBank/DDBJ whole genome shotgun (WGS) entry which is preliminary data.</text>
</comment>
<keyword evidence="2 7" id="KW-0812">Transmembrane</keyword>
<keyword evidence="9" id="KW-1185">Reference proteome</keyword>
<accession>A0ABU9GS64</accession>
<dbReference type="InterPro" id="IPR023999">
    <property type="entry name" value="Formate_transptr_FocA"/>
</dbReference>
<proteinExistence type="inferred from homology"/>
<comment type="similarity">
    <text evidence="5">Belongs to the FNT transporter (TC 1.A.16) family.</text>
</comment>
<dbReference type="InterPro" id="IPR023271">
    <property type="entry name" value="Aquaporin-like"/>
</dbReference>
<evidence type="ECO:0000313" key="9">
    <source>
        <dbReference type="Proteomes" id="UP001369082"/>
    </source>
</evidence>
<organism evidence="8 9">
    <name type="scientific">Psychromonas aquatilis</name>
    <dbReference type="NCBI Taxonomy" id="2005072"/>
    <lineage>
        <taxon>Bacteria</taxon>
        <taxon>Pseudomonadati</taxon>
        <taxon>Pseudomonadota</taxon>
        <taxon>Gammaproteobacteria</taxon>
        <taxon>Alteromonadales</taxon>
        <taxon>Psychromonadaceae</taxon>
        <taxon>Psychromonas</taxon>
    </lineage>
</organism>
<feature type="transmembrane region" description="Helical" evidence="7">
    <location>
        <begin position="37"/>
        <end position="60"/>
    </location>
</feature>
<evidence type="ECO:0000313" key="8">
    <source>
        <dbReference type="EMBL" id="MEL0630175.1"/>
    </source>
</evidence>
<dbReference type="PROSITE" id="PS01005">
    <property type="entry name" value="FORMATE_NITRITE_TP_1"/>
    <property type="match status" value="1"/>
</dbReference>
<dbReference type="NCBIfam" id="TIGR00790">
    <property type="entry name" value="fnt"/>
    <property type="match status" value="1"/>
</dbReference>
<evidence type="ECO:0000256" key="2">
    <source>
        <dbReference type="ARBA" id="ARBA00022692"/>
    </source>
</evidence>
<evidence type="ECO:0000256" key="7">
    <source>
        <dbReference type="SAM" id="Phobius"/>
    </source>
</evidence>
<reference evidence="8 9" key="1">
    <citation type="submission" date="2024-02" db="EMBL/GenBank/DDBJ databases">
        <title>Bacteria isolated from the canopy kelp, Nereocystis luetkeana.</title>
        <authorList>
            <person name="Pfister C.A."/>
            <person name="Younker I.T."/>
            <person name="Light S.H."/>
        </authorList>
    </citation>
    <scope>NUCLEOTIDE SEQUENCE [LARGE SCALE GENOMIC DNA]</scope>
    <source>
        <strain evidence="8 9">TI.1.05</strain>
    </source>
</reference>
<keyword evidence="4 7" id="KW-0472">Membrane</keyword>
<feature type="transmembrane region" description="Helical" evidence="7">
    <location>
        <begin position="166"/>
        <end position="188"/>
    </location>
</feature>
<dbReference type="InterPro" id="IPR024002">
    <property type="entry name" value="For/NO2_transpt_CS"/>
</dbReference>
<feature type="transmembrane region" description="Helical" evidence="7">
    <location>
        <begin position="80"/>
        <end position="108"/>
    </location>
</feature>
<dbReference type="PANTHER" id="PTHR30520:SF6">
    <property type="entry name" value="FORMATE_NITRATE FAMILY TRANSPORTER (EUROFUNG)"/>
    <property type="match status" value="1"/>
</dbReference>
<feature type="transmembrane region" description="Helical" evidence="7">
    <location>
        <begin position="120"/>
        <end position="146"/>
    </location>
</feature>
<evidence type="ECO:0000256" key="1">
    <source>
        <dbReference type="ARBA" id="ARBA00004141"/>
    </source>
</evidence>
<sequence>MNHAINNKNNQTLQTVNPDQSITVASDYGYNKIHKGLFASLMSSIFAGMFIAIAFIFYITVTTGASAEASWGITKLAGGVVFSLGLILVVVCGSELFTSTVLSSVAWGQKRITTMEMLGCWLRVYLGNFIGAILMLLLVVGAKMYLQDGGQWGINAMHIAQHKLHHTWLQAFSLGILCNLLVCLGVWMTFTTKDILTKLVLVILPVAMFVSSGFEHSIANMFMVPLGIAFQHLFSPELLAQLGYSSDAFADLTVSHFIVNNLIPVTLGNIVGGAVIVGLGNWVISQASAERLKESDL</sequence>
<protein>
    <recommendedName>
        <fullName evidence="6">Formate transporter FocA</fullName>
    </recommendedName>
</protein>
<dbReference type="Pfam" id="PF01226">
    <property type="entry name" value="Form_Nir_trans"/>
    <property type="match status" value="1"/>
</dbReference>
<gene>
    <name evidence="8" type="primary">focA</name>
    <name evidence="8" type="ORF">V6256_11220</name>
</gene>
<evidence type="ECO:0000256" key="4">
    <source>
        <dbReference type="ARBA" id="ARBA00023136"/>
    </source>
</evidence>
<dbReference type="EMBL" id="JBAKAZ010000044">
    <property type="protein sequence ID" value="MEL0630175.1"/>
    <property type="molecule type" value="Genomic_DNA"/>
</dbReference>
<name>A0ABU9GS64_9GAMM</name>
<evidence type="ECO:0000256" key="5">
    <source>
        <dbReference type="ARBA" id="ARBA00049660"/>
    </source>
</evidence>
<feature type="transmembrane region" description="Helical" evidence="7">
    <location>
        <begin position="262"/>
        <end position="284"/>
    </location>
</feature>
<dbReference type="NCBIfam" id="TIGR04060">
    <property type="entry name" value="formate_focA"/>
    <property type="match status" value="1"/>
</dbReference>
<feature type="transmembrane region" description="Helical" evidence="7">
    <location>
        <begin position="195"/>
        <end position="214"/>
    </location>
</feature>
<evidence type="ECO:0000256" key="3">
    <source>
        <dbReference type="ARBA" id="ARBA00022989"/>
    </source>
</evidence>
<keyword evidence="3 7" id="KW-1133">Transmembrane helix</keyword>
<dbReference type="Proteomes" id="UP001369082">
    <property type="component" value="Unassembled WGS sequence"/>
</dbReference>
<evidence type="ECO:0000256" key="6">
    <source>
        <dbReference type="NCBIfam" id="TIGR04060"/>
    </source>
</evidence>
<comment type="subcellular location">
    <subcellularLocation>
        <location evidence="1">Membrane</location>
        <topology evidence="1">Multi-pass membrane protein</topology>
    </subcellularLocation>
</comment>
<dbReference type="RefSeq" id="WP_341598305.1">
    <property type="nucleotide sequence ID" value="NZ_JBAKAZ010000044.1"/>
</dbReference>